<accession>M7PSB7</accession>
<gene>
    <name evidence="1" type="ORF">MPL1_06009</name>
</gene>
<evidence type="ECO:0000313" key="1">
    <source>
        <dbReference type="EMBL" id="EMR13304.1"/>
    </source>
</evidence>
<dbReference type="Proteomes" id="UP000012019">
    <property type="component" value="Unassembled WGS sequence"/>
</dbReference>
<dbReference type="STRING" id="1286106.MPL1_06009"/>
<comment type="caution">
    <text evidence="1">The sequence shown here is derived from an EMBL/GenBank/DDBJ whole genome shotgun (WGS) entry which is preliminary data.</text>
</comment>
<dbReference type="EMBL" id="APHR01000028">
    <property type="protein sequence ID" value="EMR13304.1"/>
    <property type="molecule type" value="Genomic_DNA"/>
</dbReference>
<organism evidence="1 2">
    <name type="scientific">Methylophaga lonarensis MPL</name>
    <dbReference type="NCBI Taxonomy" id="1286106"/>
    <lineage>
        <taxon>Bacteria</taxon>
        <taxon>Pseudomonadati</taxon>
        <taxon>Pseudomonadota</taxon>
        <taxon>Gammaproteobacteria</taxon>
        <taxon>Thiotrichales</taxon>
        <taxon>Piscirickettsiaceae</taxon>
        <taxon>Methylophaga</taxon>
    </lineage>
</organism>
<dbReference type="eggNOG" id="ENOG5033E22">
    <property type="taxonomic scope" value="Bacteria"/>
</dbReference>
<evidence type="ECO:0000313" key="2">
    <source>
        <dbReference type="Proteomes" id="UP000012019"/>
    </source>
</evidence>
<sequence>MLLMIFLLISQKHTQIRPSVDPEQRRQCYAELTPTGEFNMNQFFASMPRGMAVISLAIVVSGCAAYGAASGGYNSAPRSNEYVPQGYMPPAGQCRIWYSDRKPEQQPPVGNCAELERQVPSGARLLRG</sequence>
<name>M7PSB7_9GAMM</name>
<protein>
    <submittedName>
        <fullName evidence="1">Uncharacterized protein</fullName>
    </submittedName>
</protein>
<proteinExistence type="predicted"/>
<reference evidence="1 2" key="1">
    <citation type="journal article" date="2013" name="Genome Announc.">
        <title>Draft Genome Sequence of Methylophaga lonarensis MPLT, a Haloalkaliphilic (Non-Methane-Utilizing) Methylotroph.</title>
        <authorList>
            <person name="Shetty S.A."/>
            <person name="Marathe N.P."/>
            <person name="Munot H."/>
            <person name="Antony C.P."/>
            <person name="Dhotre D.P."/>
            <person name="Murrell J.C."/>
            <person name="Shouche Y.S."/>
        </authorList>
    </citation>
    <scope>NUCLEOTIDE SEQUENCE [LARGE SCALE GENOMIC DNA]</scope>
    <source>
        <strain evidence="1 2">MPL</strain>
    </source>
</reference>
<dbReference type="PATRIC" id="fig|1286106.3.peg.1211"/>
<dbReference type="AlphaFoldDB" id="M7PSB7"/>
<keyword evidence="2" id="KW-1185">Reference proteome</keyword>